<gene>
    <name evidence="1" type="ORF">E0F88_23110</name>
</gene>
<sequence length="139" mass="15094">MTAFLFSFLTFFGSVFSEPAVTLKVEIGNLKSSKGKLLIGIYKPGGKFTDGKPVESKIIEVNSKSNQLATFALEPGRYAIALYHDLNGNGVMDKNFVGIPKEPYGFSKDFRPKLSAPSFEDCAFDLPASGKSISVKLTD</sequence>
<reference evidence="1 2" key="1">
    <citation type="submission" date="2019-03" db="EMBL/GenBank/DDBJ databases">
        <title>Dyadobacter AR-3-6 sp. nov., isolated from arctic soil.</title>
        <authorList>
            <person name="Chaudhary D.K."/>
        </authorList>
    </citation>
    <scope>NUCLEOTIDE SEQUENCE [LARGE SCALE GENOMIC DNA]</scope>
    <source>
        <strain evidence="1 2">AR-3-6</strain>
    </source>
</reference>
<dbReference type="InterPro" id="IPR018673">
    <property type="entry name" value="DUF2141"/>
</dbReference>
<keyword evidence="2" id="KW-1185">Reference proteome</keyword>
<accession>A0A4R5DFJ7</accession>
<organism evidence="1 2">
    <name type="scientific">Dyadobacter psychrotolerans</name>
    <dbReference type="NCBI Taxonomy" id="2541721"/>
    <lineage>
        <taxon>Bacteria</taxon>
        <taxon>Pseudomonadati</taxon>
        <taxon>Bacteroidota</taxon>
        <taxon>Cytophagia</taxon>
        <taxon>Cytophagales</taxon>
        <taxon>Spirosomataceae</taxon>
        <taxon>Dyadobacter</taxon>
    </lineage>
</organism>
<name>A0A4R5DFJ7_9BACT</name>
<dbReference type="AlphaFoldDB" id="A0A4R5DFJ7"/>
<evidence type="ECO:0000313" key="2">
    <source>
        <dbReference type="Proteomes" id="UP000294850"/>
    </source>
</evidence>
<dbReference type="RefSeq" id="WP_131960657.1">
    <property type="nucleotide sequence ID" value="NZ_SMFL01000010.1"/>
</dbReference>
<dbReference type="Proteomes" id="UP000294850">
    <property type="component" value="Unassembled WGS sequence"/>
</dbReference>
<proteinExistence type="predicted"/>
<dbReference type="OrthoDB" id="9788332at2"/>
<protein>
    <submittedName>
        <fullName evidence="1">DUF2141 domain-containing protein</fullName>
    </submittedName>
</protein>
<dbReference type="EMBL" id="SMFL01000010">
    <property type="protein sequence ID" value="TDE11947.1"/>
    <property type="molecule type" value="Genomic_DNA"/>
</dbReference>
<dbReference type="Pfam" id="PF09912">
    <property type="entry name" value="DUF2141"/>
    <property type="match status" value="1"/>
</dbReference>
<evidence type="ECO:0000313" key="1">
    <source>
        <dbReference type="EMBL" id="TDE11947.1"/>
    </source>
</evidence>
<comment type="caution">
    <text evidence="1">The sequence shown here is derived from an EMBL/GenBank/DDBJ whole genome shotgun (WGS) entry which is preliminary data.</text>
</comment>